<evidence type="ECO:0000313" key="3">
    <source>
        <dbReference type="EMBL" id="JAQ05832.1"/>
    </source>
</evidence>
<feature type="coiled-coil region" evidence="1">
    <location>
        <begin position="71"/>
        <end position="98"/>
    </location>
</feature>
<feature type="chain" id="PRO_5007527280" evidence="2">
    <location>
        <begin position="23"/>
        <end position="126"/>
    </location>
</feature>
<feature type="signal peptide" evidence="2">
    <location>
        <begin position="1"/>
        <end position="22"/>
    </location>
</feature>
<dbReference type="EMBL" id="GDHC01012797">
    <property type="protein sequence ID" value="JAQ05832.1"/>
    <property type="molecule type" value="Transcribed_RNA"/>
</dbReference>
<organism evidence="3">
    <name type="scientific">Lygus hesperus</name>
    <name type="common">Western plant bug</name>
    <dbReference type="NCBI Taxonomy" id="30085"/>
    <lineage>
        <taxon>Eukaryota</taxon>
        <taxon>Metazoa</taxon>
        <taxon>Ecdysozoa</taxon>
        <taxon>Arthropoda</taxon>
        <taxon>Hexapoda</taxon>
        <taxon>Insecta</taxon>
        <taxon>Pterygota</taxon>
        <taxon>Neoptera</taxon>
        <taxon>Paraneoptera</taxon>
        <taxon>Hemiptera</taxon>
        <taxon>Heteroptera</taxon>
        <taxon>Panheteroptera</taxon>
        <taxon>Cimicomorpha</taxon>
        <taxon>Miridae</taxon>
        <taxon>Mirini</taxon>
        <taxon>Lygus</taxon>
    </lineage>
</organism>
<evidence type="ECO:0000256" key="2">
    <source>
        <dbReference type="SAM" id="SignalP"/>
    </source>
</evidence>
<name>A0A146LFS2_LYGHE</name>
<feature type="non-terminal residue" evidence="3">
    <location>
        <position position="1"/>
    </location>
</feature>
<protein>
    <submittedName>
        <fullName evidence="3">Uncharacterized protein</fullName>
    </submittedName>
</protein>
<keyword evidence="1" id="KW-0175">Coiled coil</keyword>
<dbReference type="AlphaFoldDB" id="A0A146LFS2"/>
<gene>
    <name evidence="3" type="ORF">g.13864</name>
</gene>
<sequence length="126" mass="13365">TTDTMKYFAVLLLASLCVAVYSAEIQPRGIKSSVVNAANKLKSAVSSALAVAKGKLNEFVKALGEQKGPAINKINEMKEQLQAEAKAVLAQAVDQAQKQAAAKIVGEINKVIGELNNAKDKIEKLN</sequence>
<proteinExistence type="predicted"/>
<evidence type="ECO:0000256" key="1">
    <source>
        <dbReference type="SAM" id="Coils"/>
    </source>
</evidence>
<accession>A0A146LFS2</accession>
<keyword evidence="2" id="KW-0732">Signal</keyword>
<reference evidence="3" key="1">
    <citation type="journal article" date="2016" name="Gigascience">
        <title>De novo construction of an expanded transcriptome assembly for the western tarnished plant bug, Lygus hesperus.</title>
        <authorList>
            <person name="Tassone E.E."/>
            <person name="Geib S.M."/>
            <person name="Hall B."/>
            <person name="Fabrick J.A."/>
            <person name="Brent C.S."/>
            <person name="Hull J.J."/>
        </authorList>
    </citation>
    <scope>NUCLEOTIDE SEQUENCE</scope>
</reference>